<sequence length="820" mass="91728">MMRKLADRDKRIVENMMRDGDLLSDAPYVPYFSLHPQQKSPFGGPLVSRVSLRSPDHSSSSSSFSNGFCSPQCVSPYAERENRDAENIKKDGELFNDAPNVSYLGLLRQQKLSSSGTPAGRASLQSPEPSPSSSLFPNEFCSPEHGSLYAIPLSEEAKYRTLGSQYWNETCLDSKSPNHDSYKINRRLVDEMGLSQSFCGMSVREDQNGGAKMKGFEIDSDGFGFGSDEGSMDGSVQYNVKKYGSYRGFNNGAFGNEGFQSSPQGVSCSTYDDLNYAFNGLQSGFGKDAHDSMSSSFAHNQSNDFCFGSAWYDNQSDYLLGRRKEQGRSRSDWGIQSKNQFITGPCLDDPPSLPPHPKMASNGGRGFMESMGAPQSTNPVLDLDVYHPLYRRSLMLKERIRAITNNGLSHSLMPVNGAGDAKTFSCEDSFIIQGKGNHACYKGREPLSSDKKNSFNETSVQNLRGKCIKLDSAILHGGSCENDQRLNNDNLLRLVPSINFLSEVQGNIYLMAQDQNGCRWLQKIFDEGTSQDVEIIFNGIIYHVVELMLKPFANYVIQKFLDVCNEEQRLQIVFRVTEEQGQLVEICLNTYGTRAAQKLIETLKTRQQISLVVSSLKPGFLDLVKDQNGNHVIQRCLQCLSNEDNKFILDAAAKFCVEIATHRHGCCVMQRCITHSTGKHRDKLITEISKNSLFLAQDPFGNYVVQYIIEQKSPSAIVNLLSQFKGHYVHLSMQKFSSHVVEKCLNHLDESQEQIIRELISVSRFEQLLQDPFANYVIQSALAVTKGSLHSILADAVRPHVILRTNPYSKRIFSRNLLKK</sequence>
<evidence type="ECO:0000313" key="7">
    <source>
        <dbReference type="EMBL" id="KAJ9167028.1"/>
    </source>
</evidence>
<dbReference type="InterPro" id="IPR016024">
    <property type="entry name" value="ARM-type_fold"/>
</dbReference>
<evidence type="ECO:0000256" key="3">
    <source>
        <dbReference type="ARBA" id="ARBA00022884"/>
    </source>
</evidence>
<dbReference type="PANTHER" id="PTHR12537">
    <property type="entry name" value="RNA BINDING PROTEIN PUMILIO-RELATED"/>
    <property type="match status" value="1"/>
</dbReference>
<dbReference type="CDD" id="cd07920">
    <property type="entry name" value="Pumilio"/>
    <property type="match status" value="1"/>
</dbReference>
<feature type="region of interest" description="Disordered" evidence="5">
    <location>
        <begin position="43"/>
        <end position="68"/>
    </location>
</feature>
<dbReference type="Proteomes" id="UP001174677">
    <property type="component" value="Chromosome 12"/>
</dbReference>
<dbReference type="InterPro" id="IPR033133">
    <property type="entry name" value="PUM-HD"/>
</dbReference>
<organism evidence="7 8">
    <name type="scientific">Hevea brasiliensis</name>
    <name type="common">Para rubber tree</name>
    <name type="synonym">Siphonia brasiliensis</name>
    <dbReference type="NCBI Taxonomy" id="3981"/>
    <lineage>
        <taxon>Eukaryota</taxon>
        <taxon>Viridiplantae</taxon>
        <taxon>Streptophyta</taxon>
        <taxon>Embryophyta</taxon>
        <taxon>Tracheophyta</taxon>
        <taxon>Spermatophyta</taxon>
        <taxon>Magnoliopsida</taxon>
        <taxon>eudicotyledons</taxon>
        <taxon>Gunneridae</taxon>
        <taxon>Pentapetalae</taxon>
        <taxon>rosids</taxon>
        <taxon>fabids</taxon>
        <taxon>Malpighiales</taxon>
        <taxon>Euphorbiaceae</taxon>
        <taxon>Crotonoideae</taxon>
        <taxon>Micrandreae</taxon>
        <taxon>Hevea</taxon>
    </lineage>
</organism>
<dbReference type="InterPro" id="IPR033712">
    <property type="entry name" value="Pumilio_RNA-bd"/>
</dbReference>
<feature type="repeat" description="Pumilio" evidence="4">
    <location>
        <begin position="651"/>
        <end position="686"/>
    </location>
</feature>
<dbReference type="PROSITE" id="PS50303">
    <property type="entry name" value="PUM_HD"/>
    <property type="match status" value="1"/>
</dbReference>
<dbReference type="Gene3D" id="1.25.10.10">
    <property type="entry name" value="Leucine-rich Repeat Variant"/>
    <property type="match status" value="1"/>
</dbReference>
<feature type="domain" description="PUM-HD" evidence="6">
    <location>
        <begin position="481"/>
        <end position="820"/>
    </location>
</feature>
<gene>
    <name evidence="7" type="ORF">P3X46_021712</name>
</gene>
<feature type="compositionally biased region" description="Low complexity" evidence="5">
    <location>
        <begin position="48"/>
        <end position="68"/>
    </location>
</feature>
<name>A0ABQ9LHP0_HEVBR</name>
<feature type="repeat" description="Pumilio" evidence="4">
    <location>
        <begin position="687"/>
        <end position="722"/>
    </location>
</feature>
<reference evidence="7 8" key="1">
    <citation type="journal article" date="2023" name="Plant Biotechnol. J.">
        <title>Chromosome-level wild Hevea brasiliensis genome provides new tools for genomic-assisted breeding and valuable loci to elevate rubber yield.</title>
        <authorList>
            <person name="Cheng H."/>
            <person name="Song X."/>
            <person name="Hu Y."/>
            <person name="Wu T."/>
            <person name="Yang Q."/>
            <person name="An Z."/>
            <person name="Feng S."/>
            <person name="Deng Z."/>
            <person name="Wu W."/>
            <person name="Zeng X."/>
            <person name="Tu M."/>
            <person name="Wang X."/>
            <person name="Huang H."/>
        </authorList>
    </citation>
    <scope>NUCLEOTIDE SEQUENCE [LARGE SCALE GENOMIC DNA]</scope>
    <source>
        <strain evidence="7">MT/VB/25A 57/8</strain>
    </source>
</reference>
<dbReference type="EMBL" id="JARPOI010000012">
    <property type="protein sequence ID" value="KAJ9167028.1"/>
    <property type="molecule type" value="Genomic_DNA"/>
</dbReference>
<evidence type="ECO:0000256" key="2">
    <source>
        <dbReference type="ARBA" id="ARBA00022845"/>
    </source>
</evidence>
<feature type="region of interest" description="Disordered" evidence="5">
    <location>
        <begin position="113"/>
        <end position="137"/>
    </location>
</feature>
<dbReference type="PROSITE" id="PS50302">
    <property type="entry name" value="PUM"/>
    <property type="match status" value="7"/>
</dbReference>
<feature type="repeat" description="Pumilio" evidence="4">
    <location>
        <begin position="503"/>
        <end position="538"/>
    </location>
</feature>
<evidence type="ECO:0000259" key="6">
    <source>
        <dbReference type="PROSITE" id="PS50303"/>
    </source>
</evidence>
<feature type="compositionally biased region" description="Low complexity" evidence="5">
    <location>
        <begin position="123"/>
        <end position="137"/>
    </location>
</feature>
<comment type="caution">
    <text evidence="7">The sequence shown here is derived from an EMBL/GenBank/DDBJ whole genome shotgun (WGS) entry which is preliminary data.</text>
</comment>
<dbReference type="PANTHER" id="PTHR12537:SF138">
    <property type="entry name" value="PUMILIO HOMOLOG 7, CHLOROPLASTIC-RELATED"/>
    <property type="match status" value="1"/>
</dbReference>
<dbReference type="Pfam" id="PF00806">
    <property type="entry name" value="PUF"/>
    <property type="match status" value="8"/>
</dbReference>
<protein>
    <recommendedName>
        <fullName evidence="6">PUM-HD domain-containing protein</fullName>
    </recommendedName>
</protein>
<dbReference type="SUPFAM" id="SSF48371">
    <property type="entry name" value="ARM repeat"/>
    <property type="match status" value="1"/>
</dbReference>
<dbReference type="InterPro" id="IPR001313">
    <property type="entry name" value="Pumilio_RNA-bd_rpt"/>
</dbReference>
<feature type="repeat" description="Pumilio" evidence="4">
    <location>
        <begin position="539"/>
        <end position="575"/>
    </location>
</feature>
<feature type="repeat" description="Pumilio" evidence="4">
    <location>
        <begin position="578"/>
        <end position="614"/>
    </location>
</feature>
<accession>A0ABQ9LHP0</accession>
<evidence type="ECO:0000256" key="5">
    <source>
        <dbReference type="SAM" id="MobiDB-lite"/>
    </source>
</evidence>
<dbReference type="SMART" id="SM00025">
    <property type="entry name" value="Pumilio"/>
    <property type="match status" value="8"/>
</dbReference>
<keyword evidence="3" id="KW-0694">RNA-binding</keyword>
<keyword evidence="2" id="KW-0810">Translation regulation</keyword>
<evidence type="ECO:0000256" key="1">
    <source>
        <dbReference type="ARBA" id="ARBA00022737"/>
    </source>
</evidence>
<evidence type="ECO:0000313" key="8">
    <source>
        <dbReference type="Proteomes" id="UP001174677"/>
    </source>
</evidence>
<dbReference type="InterPro" id="IPR011989">
    <property type="entry name" value="ARM-like"/>
</dbReference>
<feature type="repeat" description="Pumilio" evidence="4">
    <location>
        <begin position="723"/>
        <end position="761"/>
    </location>
</feature>
<proteinExistence type="predicted"/>
<evidence type="ECO:0000256" key="4">
    <source>
        <dbReference type="PROSITE-ProRule" id="PRU00317"/>
    </source>
</evidence>
<keyword evidence="8" id="KW-1185">Reference proteome</keyword>
<keyword evidence="1" id="KW-0677">Repeat</keyword>
<feature type="repeat" description="Pumilio" evidence="4">
    <location>
        <begin position="615"/>
        <end position="650"/>
    </location>
</feature>